<dbReference type="AlphaFoldDB" id="A0A179H839"/>
<reference evidence="1 2" key="1">
    <citation type="submission" date="2016-01" db="EMBL/GenBank/DDBJ databases">
        <title>Biosynthesis of antibiotic leucinostatins and their inhibition on Phytophthora in bio-control Purpureocillium lilacinum.</title>
        <authorList>
            <person name="Wang G."/>
            <person name="Liu Z."/>
            <person name="Lin R."/>
            <person name="Li E."/>
            <person name="Mao Z."/>
            <person name="Ling J."/>
            <person name="Yin W."/>
            <person name="Xie B."/>
        </authorList>
    </citation>
    <scope>NUCLEOTIDE SEQUENCE [LARGE SCALE GENOMIC DNA]</scope>
    <source>
        <strain evidence="1">PLBJ-1</strain>
    </source>
</reference>
<comment type="caution">
    <text evidence="1">The sequence shown here is derived from an EMBL/GenBank/DDBJ whole genome shotgun (WGS) entry which is preliminary data.</text>
</comment>
<protein>
    <submittedName>
        <fullName evidence="1">Uncharacterized protein</fullName>
    </submittedName>
</protein>
<evidence type="ECO:0000313" key="2">
    <source>
        <dbReference type="Proteomes" id="UP000078240"/>
    </source>
</evidence>
<proteinExistence type="predicted"/>
<name>A0A179H839_PURLI</name>
<dbReference type="Proteomes" id="UP000078240">
    <property type="component" value="Unassembled WGS sequence"/>
</dbReference>
<evidence type="ECO:0000313" key="1">
    <source>
        <dbReference type="EMBL" id="OAQ86406.1"/>
    </source>
</evidence>
<organism evidence="1 2">
    <name type="scientific">Purpureocillium lilacinum</name>
    <name type="common">Paecilomyces lilacinus</name>
    <dbReference type="NCBI Taxonomy" id="33203"/>
    <lineage>
        <taxon>Eukaryota</taxon>
        <taxon>Fungi</taxon>
        <taxon>Dikarya</taxon>
        <taxon>Ascomycota</taxon>
        <taxon>Pezizomycotina</taxon>
        <taxon>Sordariomycetes</taxon>
        <taxon>Hypocreomycetidae</taxon>
        <taxon>Hypocreales</taxon>
        <taxon>Ophiocordycipitaceae</taxon>
        <taxon>Purpureocillium</taxon>
    </lineage>
</organism>
<sequence>MSEPRIEPYWFTKRPESMRWPRRRLTWPNPEAGIRIVVKQPPHPVMPPRLARAARCYRSSVPPSVPLPPDRGAPKSPAAGVWANVRLERLVIASHCAEREQGPCFRLLQQ</sequence>
<accession>A0A179H839</accession>
<dbReference type="EMBL" id="LSBH01000001">
    <property type="protein sequence ID" value="OAQ86406.1"/>
    <property type="molecule type" value="Genomic_DNA"/>
</dbReference>
<gene>
    <name evidence="1" type="ORF">VFPBJ_00446</name>
</gene>